<evidence type="ECO:0000256" key="1">
    <source>
        <dbReference type="ARBA" id="ARBA00001311"/>
    </source>
</evidence>
<feature type="active site" description="Charge relay system" evidence="5">
    <location>
        <position position="131"/>
    </location>
</feature>
<feature type="domain" description="Amidase" evidence="8">
    <location>
        <begin position="75"/>
        <end position="538"/>
    </location>
</feature>
<dbReference type="Proteomes" id="UP000769157">
    <property type="component" value="Unassembled WGS sequence"/>
</dbReference>
<sequence>MTVVDYKTVIENKQASNFQKIPVEWRLEKIPSPEEQKEVAPFIEPLLSDKELWITNVSAIELLENLKAGKISALEVTQAFCHRSALVHQLTDCLIEIFYDQALERAKELDSYFAKTAKLVGPLHGIPISLKDQFNLKGITTSIGFTAPHISKELENIVGQKETDQESYLVQILHDAGAVFYVKTTVPMAMFGNETSSNLSTTTHPFDRRKTPGGSSGGEAALLSGKGSVIGLGTDIGGSIRGPCVQCGLYGMRGSSNRYPYLGISNSYPHQTCVPSVTGPMCRYLEDLELVSKVIIDAEPWLVDAKVPPIPWKESVELDTVNVGIMVWDKQIKPHPPILRALKETETNLKKAGIDTLEVEPPVSHLEICDFLTDLYTCDDFAEVKKYAALSGEPLSDLIQRTFKLNGHIATLEDTFNASAQKYNYQQIYDKFWNSTAKLTKNGKPLDCIIMPGWASTSWKSGENMKIANVYTRFLNVLDYSVLTIPITTVNESDDPFERTDFSGEADKVCWEYYNKDFYLGMPVVLQLVCRRYEEEKCIALAKKLLPIIRNT</sequence>
<feature type="binding site" evidence="6">
    <location>
        <begin position="236"/>
        <end position="239"/>
    </location>
    <ligand>
        <name>substrate</name>
    </ligand>
</feature>
<reference evidence="9" key="1">
    <citation type="journal article" date="2021" name="Open Biol.">
        <title>Shared evolutionary footprints suggest mitochondrial oxidative damage underlies multiple complex I losses in fungi.</title>
        <authorList>
            <person name="Schikora-Tamarit M.A."/>
            <person name="Marcet-Houben M."/>
            <person name="Nosek J."/>
            <person name="Gabaldon T."/>
        </authorList>
    </citation>
    <scope>NUCLEOTIDE SEQUENCE</scope>
    <source>
        <strain evidence="9">CBS6075</strain>
    </source>
</reference>
<evidence type="ECO:0000256" key="4">
    <source>
        <dbReference type="ARBA" id="ARBA00022801"/>
    </source>
</evidence>
<dbReference type="GeneID" id="70233743"/>
<feature type="active site" description="Acyl-ester intermediate" evidence="5">
    <location>
        <position position="239"/>
    </location>
</feature>
<comment type="catalytic activity">
    <reaction evidence="1">
        <text>a monocarboxylic acid amide + H2O = a monocarboxylate + NH4(+)</text>
        <dbReference type="Rhea" id="RHEA:12020"/>
        <dbReference type="ChEBI" id="CHEBI:15377"/>
        <dbReference type="ChEBI" id="CHEBI:28938"/>
        <dbReference type="ChEBI" id="CHEBI:35757"/>
        <dbReference type="ChEBI" id="CHEBI:83628"/>
        <dbReference type="EC" id="3.5.1.4"/>
    </reaction>
</comment>
<dbReference type="Gene3D" id="3.90.1300.10">
    <property type="entry name" value="Amidase signature (AS) domain"/>
    <property type="match status" value="1"/>
</dbReference>
<evidence type="ECO:0000256" key="3">
    <source>
        <dbReference type="ARBA" id="ARBA00012922"/>
    </source>
</evidence>
<comment type="similarity">
    <text evidence="2">Belongs to the amidase family.</text>
</comment>
<dbReference type="SUPFAM" id="SSF75304">
    <property type="entry name" value="Amidase signature (AS) enzymes"/>
    <property type="match status" value="1"/>
</dbReference>
<dbReference type="RefSeq" id="XP_046062436.1">
    <property type="nucleotide sequence ID" value="XM_046202573.1"/>
</dbReference>
<dbReference type="OrthoDB" id="6428749at2759"/>
<dbReference type="InterPro" id="IPR036928">
    <property type="entry name" value="AS_sf"/>
</dbReference>
<feature type="region of interest" description="Disordered" evidence="7">
    <location>
        <begin position="197"/>
        <end position="218"/>
    </location>
</feature>
<gene>
    <name evidence="9" type="ORF">OGAPHI_001776</name>
</gene>
<evidence type="ECO:0000313" key="9">
    <source>
        <dbReference type="EMBL" id="KAH3668022.1"/>
    </source>
</evidence>
<evidence type="ECO:0000256" key="6">
    <source>
        <dbReference type="PIRSR" id="PIRSR001221-2"/>
    </source>
</evidence>
<evidence type="ECO:0000259" key="8">
    <source>
        <dbReference type="Pfam" id="PF01425"/>
    </source>
</evidence>
<dbReference type="Pfam" id="PF01425">
    <property type="entry name" value="Amidase"/>
    <property type="match status" value="1"/>
</dbReference>
<dbReference type="PANTHER" id="PTHR46072">
    <property type="entry name" value="AMIDASE-RELATED-RELATED"/>
    <property type="match status" value="1"/>
</dbReference>
<evidence type="ECO:0000256" key="5">
    <source>
        <dbReference type="PIRSR" id="PIRSR001221-1"/>
    </source>
</evidence>
<dbReference type="GO" id="GO:0004040">
    <property type="term" value="F:amidase activity"/>
    <property type="evidence" value="ECO:0007669"/>
    <property type="project" value="UniProtKB-EC"/>
</dbReference>
<dbReference type="PROSITE" id="PS00571">
    <property type="entry name" value="AMIDASES"/>
    <property type="match status" value="1"/>
</dbReference>
<feature type="active site" description="Charge relay system" evidence="5">
    <location>
        <position position="215"/>
    </location>
</feature>
<feature type="binding site" evidence="6">
    <location>
        <position position="215"/>
    </location>
    <ligand>
        <name>substrate</name>
    </ligand>
</feature>
<evidence type="ECO:0000256" key="7">
    <source>
        <dbReference type="SAM" id="MobiDB-lite"/>
    </source>
</evidence>
<protein>
    <recommendedName>
        <fullName evidence="3">amidase</fullName>
        <ecNumber evidence="3">3.5.1.4</ecNumber>
    </recommendedName>
</protein>
<dbReference type="EMBL" id="JAEUBE010000158">
    <property type="protein sequence ID" value="KAH3668022.1"/>
    <property type="molecule type" value="Genomic_DNA"/>
</dbReference>
<dbReference type="PANTHER" id="PTHR46072:SF11">
    <property type="entry name" value="AMIDASE-RELATED"/>
    <property type="match status" value="1"/>
</dbReference>
<comment type="caution">
    <text evidence="9">The sequence shown here is derived from an EMBL/GenBank/DDBJ whole genome shotgun (WGS) entry which is preliminary data.</text>
</comment>
<dbReference type="AlphaFoldDB" id="A0A9P8PAY9"/>
<name>A0A9P8PAY9_9ASCO</name>
<evidence type="ECO:0000256" key="2">
    <source>
        <dbReference type="ARBA" id="ARBA00009199"/>
    </source>
</evidence>
<organism evidence="9 10">
    <name type="scientific">Ogataea philodendri</name>
    <dbReference type="NCBI Taxonomy" id="1378263"/>
    <lineage>
        <taxon>Eukaryota</taxon>
        <taxon>Fungi</taxon>
        <taxon>Dikarya</taxon>
        <taxon>Ascomycota</taxon>
        <taxon>Saccharomycotina</taxon>
        <taxon>Pichiomycetes</taxon>
        <taxon>Pichiales</taxon>
        <taxon>Pichiaceae</taxon>
        <taxon>Ogataea</taxon>
    </lineage>
</organism>
<dbReference type="EC" id="3.5.1.4" evidence="3"/>
<dbReference type="PIRSF" id="PIRSF001221">
    <property type="entry name" value="Amidase_fungi"/>
    <property type="match status" value="1"/>
</dbReference>
<dbReference type="InterPro" id="IPR020556">
    <property type="entry name" value="Amidase_CS"/>
</dbReference>
<proteinExistence type="inferred from homology"/>
<dbReference type="InterPro" id="IPR023631">
    <property type="entry name" value="Amidase_dom"/>
</dbReference>
<reference evidence="9" key="2">
    <citation type="submission" date="2021-01" db="EMBL/GenBank/DDBJ databases">
        <authorList>
            <person name="Schikora-Tamarit M.A."/>
        </authorList>
    </citation>
    <scope>NUCLEOTIDE SEQUENCE</scope>
    <source>
        <strain evidence="9">CBS6075</strain>
    </source>
</reference>
<accession>A0A9P8PAY9</accession>
<keyword evidence="4" id="KW-0378">Hydrolase</keyword>
<keyword evidence="10" id="KW-1185">Reference proteome</keyword>
<evidence type="ECO:0000313" key="10">
    <source>
        <dbReference type="Proteomes" id="UP000769157"/>
    </source>
</evidence>
<feature type="binding site" evidence="6">
    <location>
        <position position="190"/>
    </location>
    <ligand>
        <name>substrate</name>
    </ligand>
</feature>